<evidence type="ECO:0000313" key="4">
    <source>
        <dbReference type="Proteomes" id="UP000615326"/>
    </source>
</evidence>
<dbReference type="RefSeq" id="WP_173576440.1">
    <property type="nucleotide sequence ID" value="NZ_WOSW01000005.1"/>
</dbReference>
<dbReference type="EMBL" id="WOSW01000005">
    <property type="protein sequence ID" value="NHO31834.1"/>
    <property type="molecule type" value="Genomic_DNA"/>
</dbReference>
<evidence type="ECO:0000259" key="2">
    <source>
        <dbReference type="Pfam" id="PF23189"/>
    </source>
</evidence>
<evidence type="ECO:0000259" key="1">
    <source>
        <dbReference type="Pfam" id="PF06792"/>
    </source>
</evidence>
<dbReference type="InterPro" id="IPR044122">
    <property type="entry name" value="UPF0261_N"/>
</dbReference>
<dbReference type="Pfam" id="PF23189">
    <property type="entry name" value="UPF0261_C"/>
    <property type="match status" value="1"/>
</dbReference>
<name>A0ABX0K689_9PROT</name>
<dbReference type="PIRSF" id="PIRSF033271">
    <property type="entry name" value="UCP033271"/>
    <property type="match status" value="1"/>
</dbReference>
<feature type="domain" description="UPF0261" evidence="1">
    <location>
        <begin position="4"/>
        <end position="171"/>
    </location>
</feature>
<comment type="caution">
    <text evidence="3">The sequence shown here is derived from an EMBL/GenBank/DDBJ whole genome shotgun (WGS) entry which is preliminary data.</text>
</comment>
<dbReference type="Pfam" id="PF06792">
    <property type="entry name" value="UPF0261"/>
    <property type="match status" value="1"/>
</dbReference>
<dbReference type="PANTHER" id="PTHR31862">
    <property type="entry name" value="UPF0261 DOMAIN PROTEIN (AFU_ORTHOLOGUE AFUA_1G10120)"/>
    <property type="match status" value="1"/>
</dbReference>
<dbReference type="NCBIfam" id="NF002674">
    <property type="entry name" value="PRK02399.1-2"/>
    <property type="match status" value="1"/>
</dbReference>
<dbReference type="Gene3D" id="3.40.50.12030">
    <property type="entry name" value="Uncharacterised protein family UPF0261, NC domain"/>
    <property type="match status" value="1"/>
</dbReference>
<dbReference type="InterPro" id="IPR051353">
    <property type="entry name" value="Tobamovirus_resist_UPF0261"/>
</dbReference>
<dbReference type="InterPro" id="IPR056778">
    <property type="entry name" value="UPF0261_C"/>
</dbReference>
<reference evidence="3 4" key="1">
    <citation type="journal article" date="2020" name="Int. J. Syst. Evol. Microbiol.">
        <title>Novel acetic acid bacteria from cider fermentations: Acetobacter conturbans sp. nov. and Acetobacter fallax sp. nov.</title>
        <authorList>
            <person name="Sombolestani A.S."/>
            <person name="Cleenwerck I."/>
            <person name="Cnockaert M."/>
            <person name="Borremans W."/>
            <person name="Wieme A.D."/>
            <person name="De Vuyst L."/>
            <person name="Vandamme P."/>
        </authorList>
    </citation>
    <scope>NUCLEOTIDE SEQUENCE [LARGE SCALE GENOMIC DNA]</scope>
    <source>
        <strain evidence="3 4">LMG 1637</strain>
    </source>
</reference>
<accession>A0ABX0K689</accession>
<protein>
    <submittedName>
        <fullName evidence="3">UPF0261 family protein</fullName>
    </submittedName>
</protein>
<dbReference type="InterPro" id="IPR008322">
    <property type="entry name" value="UPF0261"/>
</dbReference>
<dbReference type="Gene3D" id="3.40.50.12020">
    <property type="entry name" value="Uncharacterised protein family UPF0261, NN domain"/>
    <property type="match status" value="1"/>
</dbReference>
<organism evidence="3 4">
    <name type="scientific">Acetobacter fallax</name>
    <dbReference type="NCBI Taxonomy" id="1737473"/>
    <lineage>
        <taxon>Bacteria</taxon>
        <taxon>Pseudomonadati</taxon>
        <taxon>Pseudomonadota</taxon>
        <taxon>Alphaproteobacteria</taxon>
        <taxon>Acetobacterales</taxon>
        <taxon>Acetobacteraceae</taxon>
        <taxon>Acetobacter</taxon>
    </lineage>
</organism>
<gene>
    <name evidence="3" type="ORF">GOB84_04505</name>
</gene>
<dbReference type="NCBIfam" id="NF002673">
    <property type="entry name" value="PRK02399.1-1"/>
    <property type="match status" value="1"/>
</dbReference>
<proteinExistence type="predicted"/>
<sequence length="409" mass="43468">MTGRVYILGTVDTKSEELRYLKAVLTARRAEASIVDVSTGDMPHEADVTAAEVAAYHPDGAGAVFCGDRGRAIAAMSLALTRFLTDRDDLGGALAIGGSGGTALVAPALQALPIGVPKLMVSTVASGNTAPYVGESDIGMVYSVVDMQGLNRISRVVLANAADAMAGMVLNAPPACDDGLTSVGITMFGVTTPCVARITEALRDRFECLVFHATGAGGRSMERLIDQGVIRGVLDVTTTEFCDYVAGGIFPCGEERLDAVSRTGVPYVGSCGGLDMVNFGARATVPEQYRDRVFVEHNPFITLMRTSAEECAAMGRVIGGKLNQCQGEVRFFYPESGFSLLDQSGGPFSDPKADAAFLEALSATLEETERRRLIRLPYALNDPAFADAMTREFETLFKERTDYAGYSTQ</sequence>
<evidence type="ECO:0000313" key="3">
    <source>
        <dbReference type="EMBL" id="NHO31834.1"/>
    </source>
</evidence>
<feature type="domain" description="UPF0261" evidence="2">
    <location>
        <begin position="182"/>
        <end position="396"/>
    </location>
</feature>
<dbReference type="Proteomes" id="UP000615326">
    <property type="component" value="Unassembled WGS sequence"/>
</dbReference>
<dbReference type="PANTHER" id="PTHR31862:SF1">
    <property type="entry name" value="UPF0261 DOMAIN PROTEIN (AFU_ORTHOLOGUE AFUA_1G10120)"/>
    <property type="match status" value="1"/>
</dbReference>
<keyword evidence="4" id="KW-1185">Reference proteome</keyword>
<dbReference type="CDD" id="cd15488">
    <property type="entry name" value="Tm-1-like"/>
    <property type="match status" value="1"/>
</dbReference>